<dbReference type="OrthoDB" id="10345479at2759"/>
<evidence type="ECO:0000313" key="2">
    <source>
        <dbReference type="EMBL" id="ODQ72565.1"/>
    </source>
</evidence>
<reference evidence="2 3" key="1">
    <citation type="journal article" date="2016" name="Proc. Natl. Acad. Sci. U.S.A.">
        <title>Comparative genomics of biotechnologically important yeasts.</title>
        <authorList>
            <person name="Riley R."/>
            <person name="Haridas S."/>
            <person name="Wolfe K.H."/>
            <person name="Lopes M.R."/>
            <person name="Hittinger C.T."/>
            <person name="Goeker M."/>
            <person name="Salamov A.A."/>
            <person name="Wisecaver J.H."/>
            <person name="Long T.M."/>
            <person name="Calvey C.H."/>
            <person name="Aerts A.L."/>
            <person name="Barry K.W."/>
            <person name="Choi C."/>
            <person name="Clum A."/>
            <person name="Coughlan A.Y."/>
            <person name="Deshpande S."/>
            <person name="Douglass A.P."/>
            <person name="Hanson S.J."/>
            <person name="Klenk H.-P."/>
            <person name="LaButti K.M."/>
            <person name="Lapidus A."/>
            <person name="Lindquist E.A."/>
            <person name="Lipzen A.M."/>
            <person name="Meier-Kolthoff J.P."/>
            <person name="Ohm R.A."/>
            <person name="Otillar R.P."/>
            <person name="Pangilinan J.L."/>
            <person name="Peng Y."/>
            <person name="Rokas A."/>
            <person name="Rosa C.A."/>
            <person name="Scheuner C."/>
            <person name="Sibirny A.A."/>
            <person name="Slot J.C."/>
            <person name="Stielow J.B."/>
            <person name="Sun H."/>
            <person name="Kurtzman C.P."/>
            <person name="Blackwell M."/>
            <person name="Grigoriev I.V."/>
            <person name="Jeffries T.W."/>
        </authorList>
    </citation>
    <scope>NUCLEOTIDE SEQUENCE [LARGE SCALE GENOMIC DNA]</scope>
    <source>
        <strain evidence="2 3">NRRL Y-11557</strain>
    </source>
</reference>
<dbReference type="AlphaFoldDB" id="A0A1E3Q4C9"/>
<name>A0A1E3Q4C9_LIPST</name>
<sequence>MARFADLRMVNLSVASSSSSSSSSSSLASYYNNAHAVHDDADTEMVDDGSMFSSRDVEDEDVWSKRVKLDKLPMEVYWQICSQFQTKGALSNLSLTSKSVYSATLPELYRAVNISPTDMSSLARITASLPSHAGHIRRITVSAPESDRDDSPLSFTVQRGDEGTRCPRMSPAEATGIATSISRLKNVISFEWNDCPIVLPSEILAAVLLLPKLMSFQTCSLPSKMPDISSPRRSWLRSLRVLRLRSLDEARVLNGIVRHCKDTLGYLSIRVAEREELSATVVDDMDTRQLAWGANFHFGVQPNIPFHQQLEQPNDEDLISTNLKSKFLNVVFNDVIEQDDEKLYLDTLALFNFPRVDLTFLAKLVNFSKLRALRIDTMDPLVLNTLSDCTVLPSRMKTLDLTFGKAVFPIARLPSIMLPVHPAQDEQEPQPDVRPPLMSTLLRELRQVENLNLKLLCEPTRQDLVLSTHIAPWLLTLHGASPASADHDGDKRPYTLKKLSIHIWSVSSGHHVLLAPWTLTHIHALATSNAGAGIKSLAIDLSRGATPFPELVTTLKEFKSLRKLYVNYAPSVYYGSGVYDVCRRQAATLKEQVTGLQLIWLNSVELRVPYRRRDGADGVFTSTSSAGNMPYSSSSASASATSLDNSRTRCRSPGALNFEYENEYNYDDDEDHDEHCGDEYFADDGNFNIFANRMI</sequence>
<dbReference type="EMBL" id="KV454295">
    <property type="protein sequence ID" value="ODQ72565.1"/>
    <property type="molecule type" value="Genomic_DNA"/>
</dbReference>
<proteinExistence type="predicted"/>
<accession>A0A1E3Q4C9</accession>
<keyword evidence="3" id="KW-1185">Reference proteome</keyword>
<dbReference type="Proteomes" id="UP000094385">
    <property type="component" value="Unassembled WGS sequence"/>
</dbReference>
<gene>
    <name evidence="2" type="ORF">LIPSTDRAFT_28100</name>
</gene>
<evidence type="ECO:0000256" key="1">
    <source>
        <dbReference type="SAM" id="MobiDB-lite"/>
    </source>
</evidence>
<organism evidence="2 3">
    <name type="scientific">Lipomyces starkeyi NRRL Y-11557</name>
    <dbReference type="NCBI Taxonomy" id="675824"/>
    <lineage>
        <taxon>Eukaryota</taxon>
        <taxon>Fungi</taxon>
        <taxon>Dikarya</taxon>
        <taxon>Ascomycota</taxon>
        <taxon>Saccharomycotina</taxon>
        <taxon>Lipomycetes</taxon>
        <taxon>Lipomycetales</taxon>
        <taxon>Lipomycetaceae</taxon>
        <taxon>Lipomyces</taxon>
    </lineage>
</organism>
<evidence type="ECO:0000313" key="3">
    <source>
        <dbReference type="Proteomes" id="UP000094385"/>
    </source>
</evidence>
<protein>
    <submittedName>
        <fullName evidence="2">Uncharacterized protein</fullName>
    </submittedName>
</protein>
<feature type="region of interest" description="Disordered" evidence="1">
    <location>
        <begin position="142"/>
        <end position="170"/>
    </location>
</feature>